<protein>
    <submittedName>
        <fullName evidence="10">ABC transporter permease</fullName>
    </submittedName>
</protein>
<feature type="transmembrane region" description="Helical" evidence="7">
    <location>
        <begin position="428"/>
        <end position="446"/>
    </location>
</feature>
<keyword evidence="5 7" id="KW-0472">Membrane</keyword>
<dbReference type="eggNOG" id="COG3127">
    <property type="taxonomic scope" value="Bacteria"/>
</dbReference>
<accession>W5Y4Q7</accession>
<feature type="domain" description="ABC3 transporter permease C-terminal" evidence="8">
    <location>
        <begin position="258"/>
        <end position="379"/>
    </location>
</feature>
<feature type="transmembrane region" description="Helical" evidence="7">
    <location>
        <begin position="345"/>
        <end position="368"/>
    </location>
</feature>
<evidence type="ECO:0000259" key="8">
    <source>
        <dbReference type="Pfam" id="PF02687"/>
    </source>
</evidence>
<feature type="transmembrane region" description="Helical" evidence="7">
    <location>
        <begin position="254"/>
        <end position="280"/>
    </location>
</feature>
<evidence type="ECO:0000256" key="6">
    <source>
        <dbReference type="ARBA" id="ARBA00038076"/>
    </source>
</evidence>
<dbReference type="Proteomes" id="UP000019222">
    <property type="component" value="Chromosome"/>
</dbReference>
<evidence type="ECO:0000256" key="1">
    <source>
        <dbReference type="ARBA" id="ARBA00004651"/>
    </source>
</evidence>
<gene>
    <name evidence="10" type="ORF">B843_00335</name>
</gene>
<dbReference type="PANTHER" id="PTHR30572">
    <property type="entry name" value="MEMBRANE COMPONENT OF TRANSPORTER-RELATED"/>
    <property type="match status" value="1"/>
</dbReference>
<feature type="transmembrane region" description="Helical" evidence="7">
    <location>
        <begin position="301"/>
        <end position="325"/>
    </location>
</feature>
<evidence type="ECO:0000256" key="5">
    <source>
        <dbReference type="ARBA" id="ARBA00023136"/>
    </source>
</evidence>
<evidence type="ECO:0000256" key="4">
    <source>
        <dbReference type="ARBA" id="ARBA00022989"/>
    </source>
</evidence>
<dbReference type="KEGG" id="cvt:B843_00335"/>
<feature type="domain" description="ABC3 transporter permease C-terminal" evidence="8">
    <location>
        <begin position="719"/>
        <end position="835"/>
    </location>
</feature>
<dbReference type="GO" id="GO:0005886">
    <property type="term" value="C:plasma membrane"/>
    <property type="evidence" value="ECO:0007669"/>
    <property type="project" value="UniProtKB-SubCell"/>
</dbReference>
<dbReference type="PATRIC" id="fig|1224164.3.peg.69"/>
<feature type="transmembrane region" description="Helical" evidence="7">
    <location>
        <begin position="766"/>
        <end position="791"/>
    </location>
</feature>
<feature type="domain" description="MacB-like periplasmic core" evidence="9">
    <location>
        <begin position="17"/>
        <end position="223"/>
    </location>
</feature>
<evidence type="ECO:0000256" key="3">
    <source>
        <dbReference type="ARBA" id="ARBA00022692"/>
    </source>
</evidence>
<evidence type="ECO:0000256" key="7">
    <source>
        <dbReference type="SAM" id="Phobius"/>
    </source>
</evidence>
<dbReference type="Pfam" id="PF02687">
    <property type="entry name" value="FtsX"/>
    <property type="match status" value="2"/>
</dbReference>
<dbReference type="InterPro" id="IPR050250">
    <property type="entry name" value="Macrolide_Exporter_MacB"/>
</dbReference>
<name>W5Y4Q7_9CORY</name>
<dbReference type="EMBL" id="CP004353">
    <property type="protein sequence ID" value="AHI21463.1"/>
    <property type="molecule type" value="Genomic_DNA"/>
</dbReference>
<comment type="similarity">
    <text evidence="6">Belongs to the ABC-4 integral membrane protein family.</text>
</comment>
<dbReference type="InterPro" id="IPR025857">
    <property type="entry name" value="MacB_PCD"/>
</dbReference>
<keyword evidence="4 7" id="KW-1133">Transmembrane helix</keyword>
<feature type="domain" description="MacB-like periplasmic core" evidence="9">
    <location>
        <begin position="483"/>
        <end position="684"/>
    </location>
</feature>
<dbReference type="HOGENOM" id="CLU_012341_1_0_11"/>
<dbReference type="RefSeq" id="WP_025251539.1">
    <property type="nucleotide sequence ID" value="NZ_CP004353.1"/>
</dbReference>
<dbReference type="PANTHER" id="PTHR30572:SF4">
    <property type="entry name" value="ABC TRANSPORTER PERMEASE YTRF"/>
    <property type="match status" value="1"/>
</dbReference>
<comment type="subcellular location">
    <subcellularLocation>
        <location evidence="1">Cell membrane</location>
        <topology evidence="1">Multi-pass membrane protein</topology>
    </subcellularLocation>
</comment>
<dbReference type="GO" id="GO:0022857">
    <property type="term" value="F:transmembrane transporter activity"/>
    <property type="evidence" value="ECO:0007669"/>
    <property type="project" value="TreeGrafter"/>
</dbReference>
<evidence type="ECO:0000313" key="10">
    <source>
        <dbReference type="EMBL" id="AHI21463.1"/>
    </source>
</evidence>
<reference evidence="10 11" key="1">
    <citation type="submission" date="2013-02" db="EMBL/GenBank/DDBJ databases">
        <title>The complete genome sequence of Corynebacterium vitaeruminis DSM 20294.</title>
        <authorList>
            <person name="Ruckert C."/>
            <person name="Albersmeier A."/>
            <person name="Kalinowski J."/>
        </authorList>
    </citation>
    <scope>NUCLEOTIDE SEQUENCE [LARGE SCALE GENOMIC DNA]</scope>
    <source>
        <strain evidence="11">ATCC 10234</strain>
    </source>
</reference>
<keyword evidence="11" id="KW-1185">Reference proteome</keyword>
<dbReference type="Pfam" id="PF12704">
    <property type="entry name" value="MacB_PCD"/>
    <property type="match status" value="2"/>
</dbReference>
<feature type="transmembrane region" description="Helical" evidence="7">
    <location>
        <begin position="803"/>
        <end position="826"/>
    </location>
</feature>
<evidence type="ECO:0000313" key="11">
    <source>
        <dbReference type="Proteomes" id="UP000019222"/>
    </source>
</evidence>
<feature type="transmembrane region" description="Helical" evidence="7">
    <location>
        <begin position="484"/>
        <end position="505"/>
    </location>
</feature>
<dbReference type="STRING" id="1224164.B843_00335"/>
<keyword evidence="3 7" id="KW-0812">Transmembrane</keyword>
<feature type="transmembrane region" description="Helical" evidence="7">
    <location>
        <begin position="716"/>
        <end position="741"/>
    </location>
</feature>
<organism evidence="10 11">
    <name type="scientific">Corynebacterium vitaeruminis DSM 20294</name>
    <dbReference type="NCBI Taxonomy" id="1224164"/>
    <lineage>
        <taxon>Bacteria</taxon>
        <taxon>Bacillati</taxon>
        <taxon>Actinomycetota</taxon>
        <taxon>Actinomycetes</taxon>
        <taxon>Mycobacteriales</taxon>
        <taxon>Corynebacteriaceae</taxon>
        <taxon>Corynebacterium</taxon>
    </lineage>
</organism>
<dbReference type="AlphaFoldDB" id="W5Y4Q7"/>
<proteinExistence type="inferred from homology"/>
<dbReference type="InterPro" id="IPR003838">
    <property type="entry name" value="ABC3_permease_C"/>
</dbReference>
<feature type="transmembrane region" description="Helical" evidence="7">
    <location>
        <begin position="394"/>
        <end position="416"/>
    </location>
</feature>
<keyword evidence="2" id="KW-1003">Cell membrane</keyword>
<evidence type="ECO:0000256" key="2">
    <source>
        <dbReference type="ARBA" id="ARBA00022475"/>
    </source>
</evidence>
<sequence length="843" mass="87833">MRKLIWRNLAAHKLRLFLTVLSVVLGTAFIAGSSMLTASIEKSFTDIVSSSYSQIDVVATSDERIPMSDIDALRADPRVDAVELSAGNSSAVIAGPDGKPIQTGGAPSQAMAQAPDGKSIGDIAQLVDGQWPLTRGQAALNRTAAEQGTIKVGDQVTMITARGRETFALSGIYDTDMAVGGFAGLVIPEEQYLEKFAPDGTVASASIGLKDHATAGEVRDALAKEHPGWTLQTGTEKANDETKAIKDQLAFLNYFLWAFGAISLLVGSFIISNTFSMIIAQRLREFALLRGIGASRGQITGSVLAEAAVVGAIGSVLGIFAGIGLSRGIIAVMNAQGVGLPDAGLAVNTTAIVLPLVVGVVVTLFAAWAPARRAARIHPVQAMRSGDSSSSNSLVVRTIVGLVLIGAGVVAAAVAALNADIGTSKERAITVGVGALAVVLGVWFAGPAMSIPFVGSIGRVVGWPFGAVGKLAATNSRRNPRRTAATSFALMLGLMLVASIGMMGASMRDQVNELVDKTFTADYMVTAPQDMGMSLPQDVPERIGEVEGVDHTVSLLLAPVSVLTPPDPSSPMTDMGGVIDGRVSEAVNVSLPDGSDDLTGREGVLLSKSKAVDHPVGSTVPVWNFAGRSVDVPVVGVYEDNQTIGPYVLSKQSALELVSENDLQLLNLMVYTNGDRSPAMRSALEDAVADDLVVQVLDREDLKGQIGKQISTILNVLYALLALAVIIAILGIINTLALSVSERRAEIGMLRAVGFQRGQITRMIHLEAIVIALYGAVLGSLIGLGMGWAFIKTLADTGLGHVTVPWLQVGLTVLAAGVVGLIAALWPARSAAKTRPLEAIAEL</sequence>
<evidence type="ECO:0000259" key="9">
    <source>
        <dbReference type="Pfam" id="PF12704"/>
    </source>
</evidence>